<sequence length="298" mass="32950">MRQDGFSERYFLSNDGLRLYARIYGHKSLEVGGSLPVVCLAGLTRNSRDFHFLAQHLSSPVGGSRTVFCLDYRGRGQSERDPDKSHYSIPVETNDVITACHTLGIERAVFIGTSRGGLILHLLAQQTPSLIAAVVLNDIGPVIERGGLLAIRDYLNNGGRPQTWEDAPAHLRALHGTEFPALGEIDWRDMANAIYRDENGYPVPDFDQAIAKQLLPLDASTPLPDLWEPFQALGQYPLLLVRGENTRLLAEETATEMHRRHQKMTSVTALGQGHAPLLHVGDLKQDIAEFLETIVRGA</sequence>
<gene>
    <name evidence="1" type="ORF">J2Z19_000019</name>
</gene>
<evidence type="ECO:0000313" key="1">
    <source>
        <dbReference type="EMBL" id="MBP1870322.1"/>
    </source>
</evidence>
<reference evidence="1" key="1">
    <citation type="submission" date="2021-03" db="EMBL/GenBank/DDBJ databases">
        <title>Genomic Encyclopedia of Type Strains, Phase IV (KMG-IV): sequencing the most valuable type-strain genomes for metagenomic binning, comparative biology and taxonomic classification.</title>
        <authorList>
            <person name="Goeker M."/>
        </authorList>
    </citation>
    <scope>NUCLEOTIDE SEQUENCE</scope>
    <source>
        <strain evidence="1">DSM 18131</strain>
    </source>
</reference>
<comment type="caution">
    <text evidence="1">The sequence shown here is derived from an EMBL/GenBank/DDBJ whole genome shotgun (WGS) entry which is preliminary data.</text>
</comment>
<accession>A0ACC5SNA0</accession>
<evidence type="ECO:0000313" key="2">
    <source>
        <dbReference type="Proteomes" id="UP000823773"/>
    </source>
</evidence>
<dbReference type="Proteomes" id="UP000823773">
    <property type="component" value="Unassembled WGS sequence"/>
</dbReference>
<protein>
    <submittedName>
        <fullName evidence="1">Pimeloyl-ACP methyl ester carboxylesterase</fullName>
    </submittedName>
</protein>
<organism evidence="1 2">
    <name type="scientific">Ensifer adhaerens</name>
    <name type="common">Sinorhizobium morelense</name>
    <dbReference type="NCBI Taxonomy" id="106592"/>
    <lineage>
        <taxon>Bacteria</taxon>
        <taxon>Pseudomonadati</taxon>
        <taxon>Pseudomonadota</taxon>
        <taxon>Alphaproteobacteria</taxon>
        <taxon>Hyphomicrobiales</taxon>
        <taxon>Rhizobiaceae</taxon>
        <taxon>Sinorhizobium/Ensifer group</taxon>
        <taxon>Ensifer</taxon>
    </lineage>
</organism>
<dbReference type="EMBL" id="JAGGJR010000001">
    <property type="protein sequence ID" value="MBP1870322.1"/>
    <property type="molecule type" value="Genomic_DNA"/>
</dbReference>
<proteinExistence type="predicted"/>
<keyword evidence="2" id="KW-1185">Reference proteome</keyword>
<name>A0ACC5SNA0_ENSAD</name>